<dbReference type="EMBL" id="CM046388">
    <property type="protein sequence ID" value="KAI8573383.1"/>
    <property type="molecule type" value="Genomic_DNA"/>
</dbReference>
<accession>A0ACC0Q9H0</accession>
<keyword evidence="2" id="KW-1185">Reference proteome</keyword>
<sequence length="60" mass="6326">MRNTPPKQSLNYDSSTDLSSPCLPSLGSQMNKTKLHVGSNSVVPSHGVNDKPNTSGNSGR</sequence>
<reference evidence="1" key="1">
    <citation type="submission" date="2022-02" db="EMBL/GenBank/DDBJ databases">
        <title>Plant Genome Project.</title>
        <authorList>
            <person name="Zhang R.-G."/>
        </authorList>
    </citation>
    <scope>NUCLEOTIDE SEQUENCE</scope>
    <source>
        <strain evidence="1">AT1</strain>
    </source>
</reference>
<organism evidence="1 2">
    <name type="scientific">Rhododendron molle</name>
    <name type="common">Chinese azalea</name>
    <name type="synonym">Azalea mollis</name>
    <dbReference type="NCBI Taxonomy" id="49168"/>
    <lineage>
        <taxon>Eukaryota</taxon>
        <taxon>Viridiplantae</taxon>
        <taxon>Streptophyta</taxon>
        <taxon>Embryophyta</taxon>
        <taxon>Tracheophyta</taxon>
        <taxon>Spermatophyta</taxon>
        <taxon>Magnoliopsida</taxon>
        <taxon>eudicotyledons</taxon>
        <taxon>Gunneridae</taxon>
        <taxon>Pentapetalae</taxon>
        <taxon>asterids</taxon>
        <taxon>Ericales</taxon>
        <taxon>Ericaceae</taxon>
        <taxon>Ericoideae</taxon>
        <taxon>Rhodoreae</taxon>
        <taxon>Rhododendron</taxon>
    </lineage>
</organism>
<evidence type="ECO:0000313" key="2">
    <source>
        <dbReference type="Proteomes" id="UP001062846"/>
    </source>
</evidence>
<comment type="caution">
    <text evidence="1">The sequence shown here is derived from an EMBL/GenBank/DDBJ whole genome shotgun (WGS) entry which is preliminary data.</text>
</comment>
<gene>
    <name evidence="1" type="ORF">RHMOL_Rhmol01G0273100</name>
</gene>
<dbReference type="Proteomes" id="UP001062846">
    <property type="component" value="Chromosome 1"/>
</dbReference>
<name>A0ACC0Q9H0_RHOML</name>
<evidence type="ECO:0000313" key="1">
    <source>
        <dbReference type="EMBL" id="KAI8573383.1"/>
    </source>
</evidence>
<proteinExistence type="predicted"/>
<protein>
    <submittedName>
        <fullName evidence="1">Uncharacterized protein</fullName>
    </submittedName>
</protein>